<dbReference type="Proteomes" id="UP000030759">
    <property type="component" value="Unassembled WGS sequence"/>
</dbReference>
<evidence type="ECO:0000313" key="2">
    <source>
        <dbReference type="Proteomes" id="UP000030759"/>
    </source>
</evidence>
<protein>
    <submittedName>
        <fullName evidence="1">Uncharacterized protein</fullName>
    </submittedName>
</protein>
<dbReference type="AlphaFoldDB" id="A0A061IGV2"/>
<organism evidence="1 2">
    <name type="scientific">Cricetulus griseus</name>
    <name type="common">Chinese hamster</name>
    <name type="synonym">Cricetulus barabensis griseus</name>
    <dbReference type="NCBI Taxonomy" id="10029"/>
    <lineage>
        <taxon>Eukaryota</taxon>
        <taxon>Metazoa</taxon>
        <taxon>Chordata</taxon>
        <taxon>Craniata</taxon>
        <taxon>Vertebrata</taxon>
        <taxon>Euteleostomi</taxon>
        <taxon>Mammalia</taxon>
        <taxon>Eutheria</taxon>
        <taxon>Euarchontoglires</taxon>
        <taxon>Glires</taxon>
        <taxon>Rodentia</taxon>
        <taxon>Myomorpha</taxon>
        <taxon>Muroidea</taxon>
        <taxon>Cricetidae</taxon>
        <taxon>Cricetinae</taxon>
        <taxon>Cricetulus</taxon>
    </lineage>
</organism>
<proteinExistence type="predicted"/>
<name>A0A061IGV2_CRIGR</name>
<dbReference type="EMBL" id="KE667216">
    <property type="protein sequence ID" value="ERE87088.1"/>
    <property type="molecule type" value="Genomic_DNA"/>
</dbReference>
<reference evidence="2" key="1">
    <citation type="journal article" date="2013" name="Nat. Biotechnol.">
        <title>Chinese hamster genome sequenced from sorted chromosomes.</title>
        <authorList>
            <person name="Brinkrolf K."/>
            <person name="Rupp O."/>
            <person name="Laux H."/>
            <person name="Kollin F."/>
            <person name="Ernst W."/>
            <person name="Linke B."/>
            <person name="Kofler R."/>
            <person name="Romand S."/>
            <person name="Hesse F."/>
            <person name="Budach W.E."/>
            <person name="Galosy S."/>
            <person name="Muller D."/>
            <person name="Noll T."/>
            <person name="Wienberg J."/>
            <person name="Jostock T."/>
            <person name="Leonard M."/>
            <person name="Grillari J."/>
            <person name="Tauch A."/>
            <person name="Goesmann A."/>
            <person name="Helk B."/>
            <person name="Mott J.E."/>
            <person name="Puhler A."/>
            <person name="Borth N."/>
        </authorList>
    </citation>
    <scope>NUCLEOTIDE SEQUENCE [LARGE SCALE GENOMIC DNA]</scope>
    <source>
        <strain evidence="2">17A/GY</strain>
    </source>
</reference>
<feature type="non-terminal residue" evidence="1">
    <location>
        <position position="1"/>
    </location>
</feature>
<sequence length="83" mass="9267">VAITVCLCCLQDFRRPPCSAFFTLLRIIKELTEPPSPHSDQSEEKCHRNSRKVASLSKIRAALAFFFWLTVGNQSAKAEALAT</sequence>
<gene>
    <name evidence="1" type="ORF">H671_1g4030</name>
</gene>
<evidence type="ECO:0000313" key="1">
    <source>
        <dbReference type="EMBL" id="ERE87088.1"/>
    </source>
</evidence>
<accession>A0A061IGV2</accession>